<dbReference type="AlphaFoldDB" id="A0A1L9RQN2"/>
<dbReference type="RefSeq" id="XP_040690859.1">
    <property type="nucleotide sequence ID" value="XM_040836223.1"/>
</dbReference>
<dbReference type="EMBL" id="KV878211">
    <property type="protein sequence ID" value="OJJ37183.1"/>
    <property type="molecule type" value="Genomic_DNA"/>
</dbReference>
<feature type="compositionally biased region" description="Polar residues" evidence="1">
    <location>
        <begin position="1"/>
        <end position="21"/>
    </location>
</feature>
<keyword evidence="3" id="KW-1185">Reference proteome</keyword>
<feature type="region of interest" description="Disordered" evidence="1">
    <location>
        <begin position="298"/>
        <end position="396"/>
    </location>
</feature>
<evidence type="ECO:0000313" key="3">
    <source>
        <dbReference type="Proteomes" id="UP000184383"/>
    </source>
</evidence>
<dbReference type="STRING" id="1073089.A0A1L9RQN2"/>
<gene>
    <name evidence="2" type="ORF">ASPWEDRAFT_442716</name>
</gene>
<protein>
    <submittedName>
        <fullName evidence="2">Uncharacterized protein</fullName>
    </submittedName>
</protein>
<evidence type="ECO:0000256" key="1">
    <source>
        <dbReference type="SAM" id="MobiDB-lite"/>
    </source>
</evidence>
<feature type="region of interest" description="Disordered" evidence="1">
    <location>
        <begin position="1"/>
        <end position="66"/>
    </location>
</feature>
<feature type="compositionally biased region" description="Basic and acidic residues" evidence="1">
    <location>
        <begin position="372"/>
        <end position="383"/>
    </location>
</feature>
<feature type="compositionally biased region" description="Basic residues" evidence="1">
    <location>
        <begin position="304"/>
        <end position="314"/>
    </location>
</feature>
<evidence type="ECO:0000313" key="2">
    <source>
        <dbReference type="EMBL" id="OJJ37183.1"/>
    </source>
</evidence>
<dbReference type="Proteomes" id="UP000184383">
    <property type="component" value="Unassembled WGS sequence"/>
</dbReference>
<feature type="compositionally biased region" description="Low complexity" evidence="1">
    <location>
        <begin position="42"/>
        <end position="57"/>
    </location>
</feature>
<name>A0A1L9RQN2_ASPWE</name>
<sequence>MSAQSPGFSPWQNSPQYTSPVHQYPPYFGPHGLPTPNTTNGSQFPSPASSHASPQSQGYFPPQLSPFINTENPPQSYFEIGHTPCREERFKPPQCQCPHRDDVPYIAPPIEPWMQELQAIDGHRPQKLSGDQIGMLLDSHRFVFANKIQVWRSACSVARPLPSTFFANDEIRPLPPISTLQPGMSVSKYISKENHKEQQSNIRQTPEWPRRMNDPIFHEITSDCARISMEELVRRREQVLKKHTFKTSSILGDDQMMFEDTQAIDRQVQQLEAGKVTPKHRNSISGNPAHSQQFRINQDAVARQHQRSKSWNKHNPREAYISHQPPRAEYNNMPHPKQCYGNKPKPSYTLSPPNSAGRKRARSIESPEDEYTASRRQEIETPKIKKRRESQDTSAYRYVQGNPLKCHLLTF</sequence>
<dbReference type="GeneID" id="63752071"/>
<reference evidence="3" key="1">
    <citation type="journal article" date="2017" name="Genome Biol.">
        <title>Comparative genomics reveals high biological diversity and specific adaptations in the industrially and medically important fungal genus Aspergillus.</title>
        <authorList>
            <person name="de Vries R.P."/>
            <person name="Riley R."/>
            <person name="Wiebenga A."/>
            <person name="Aguilar-Osorio G."/>
            <person name="Amillis S."/>
            <person name="Uchima C.A."/>
            <person name="Anderluh G."/>
            <person name="Asadollahi M."/>
            <person name="Askin M."/>
            <person name="Barry K."/>
            <person name="Battaglia E."/>
            <person name="Bayram O."/>
            <person name="Benocci T."/>
            <person name="Braus-Stromeyer S.A."/>
            <person name="Caldana C."/>
            <person name="Canovas D."/>
            <person name="Cerqueira G.C."/>
            <person name="Chen F."/>
            <person name="Chen W."/>
            <person name="Choi C."/>
            <person name="Clum A."/>
            <person name="Dos Santos R.A."/>
            <person name="Damasio A.R."/>
            <person name="Diallinas G."/>
            <person name="Emri T."/>
            <person name="Fekete E."/>
            <person name="Flipphi M."/>
            <person name="Freyberg S."/>
            <person name="Gallo A."/>
            <person name="Gournas C."/>
            <person name="Habgood R."/>
            <person name="Hainaut M."/>
            <person name="Harispe M.L."/>
            <person name="Henrissat B."/>
            <person name="Hilden K.S."/>
            <person name="Hope R."/>
            <person name="Hossain A."/>
            <person name="Karabika E."/>
            <person name="Karaffa L."/>
            <person name="Karanyi Z."/>
            <person name="Krasevec N."/>
            <person name="Kuo A."/>
            <person name="Kusch H."/>
            <person name="LaButti K."/>
            <person name="Lagendijk E.L."/>
            <person name="Lapidus A."/>
            <person name="Levasseur A."/>
            <person name="Lindquist E."/>
            <person name="Lipzen A."/>
            <person name="Logrieco A.F."/>
            <person name="MacCabe A."/>
            <person name="Maekelae M.R."/>
            <person name="Malavazi I."/>
            <person name="Melin P."/>
            <person name="Meyer V."/>
            <person name="Mielnichuk N."/>
            <person name="Miskei M."/>
            <person name="Molnar A.P."/>
            <person name="Mule G."/>
            <person name="Ngan C.Y."/>
            <person name="Orejas M."/>
            <person name="Orosz E."/>
            <person name="Ouedraogo J.P."/>
            <person name="Overkamp K.M."/>
            <person name="Park H.-S."/>
            <person name="Perrone G."/>
            <person name="Piumi F."/>
            <person name="Punt P.J."/>
            <person name="Ram A.F."/>
            <person name="Ramon A."/>
            <person name="Rauscher S."/>
            <person name="Record E."/>
            <person name="Riano-Pachon D.M."/>
            <person name="Robert V."/>
            <person name="Roehrig J."/>
            <person name="Ruller R."/>
            <person name="Salamov A."/>
            <person name="Salih N.S."/>
            <person name="Samson R.A."/>
            <person name="Sandor E."/>
            <person name="Sanguinetti M."/>
            <person name="Schuetze T."/>
            <person name="Sepcic K."/>
            <person name="Shelest E."/>
            <person name="Sherlock G."/>
            <person name="Sophianopoulou V."/>
            <person name="Squina F.M."/>
            <person name="Sun H."/>
            <person name="Susca A."/>
            <person name="Todd R.B."/>
            <person name="Tsang A."/>
            <person name="Unkles S.E."/>
            <person name="van de Wiele N."/>
            <person name="van Rossen-Uffink D."/>
            <person name="Oliveira J.V."/>
            <person name="Vesth T.C."/>
            <person name="Visser J."/>
            <person name="Yu J.-H."/>
            <person name="Zhou M."/>
            <person name="Andersen M.R."/>
            <person name="Archer D.B."/>
            <person name="Baker S.E."/>
            <person name="Benoit I."/>
            <person name="Brakhage A.A."/>
            <person name="Braus G.H."/>
            <person name="Fischer R."/>
            <person name="Frisvad J.C."/>
            <person name="Goldman G.H."/>
            <person name="Houbraken J."/>
            <person name="Oakley B."/>
            <person name="Pocsi I."/>
            <person name="Scazzocchio C."/>
            <person name="Seiboth B."/>
            <person name="vanKuyk P.A."/>
            <person name="Wortman J."/>
            <person name="Dyer P.S."/>
            <person name="Grigoriev I.V."/>
        </authorList>
    </citation>
    <scope>NUCLEOTIDE SEQUENCE [LARGE SCALE GENOMIC DNA]</scope>
    <source>
        <strain evidence="3">DTO 134E9</strain>
    </source>
</reference>
<dbReference type="VEuPathDB" id="FungiDB:ASPWEDRAFT_442716"/>
<proteinExistence type="predicted"/>
<organism evidence="2 3">
    <name type="scientific">Aspergillus wentii DTO 134E9</name>
    <dbReference type="NCBI Taxonomy" id="1073089"/>
    <lineage>
        <taxon>Eukaryota</taxon>
        <taxon>Fungi</taxon>
        <taxon>Dikarya</taxon>
        <taxon>Ascomycota</taxon>
        <taxon>Pezizomycotina</taxon>
        <taxon>Eurotiomycetes</taxon>
        <taxon>Eurotiomycetidae</taxon>
        <taxon>Eurotiales</taxon>
        <taxon>Aspergillaceae</taxon>
        <taxon>Aspergillus</taxon>
        <taxon>Aspergillus subgen. Cremei</taxon>
    </lineage>
</organism>
<dbReference type="OrthoDB" id="5431222at2759"/>
<accession>A0A1L9RQN2</accession>